<comment type="caution">
    <text evidence="1">The sequence shown here is derived from an EMBL/GenBank/DDBJ whole genome shotgun (WGS) entry which is preliminary data.</text>
</comment>
<dbReference type="EMBL" id="CAJVPU010008381">
    <property type="protein sequence ID" value="CAG8583197.1"/>
    <property type="molecule type" value="Genomic_DNA"/>
</dbReference>
<proteinExistence type="predicted"/>
<reference evidence="1" key="1">
    <citation type="submission" date="2021-06" db="EMBL/GenBank/DDBJ databases">
        <authorList>
            <person name="Kallberg Y."/>
            <person name="Tangrot J."/>
            <person name="Rosling A."/>
        </authorList>
    </citation>
    <scope>NUCLEOTIDE SEQUENCE</scope>
    <source>
        <strain evidence="1">IL203A</strain>
    </source>
</reference>
<feature type="non-terminal residue" evidence="1">
    <location>
        <position position="435"/>
    </location>
</feature>
<evidence type="ECO:0000313" key="2">
    <source>
        <dbReference type="Proteomes" id="UP000789702"/>
    </source>
</evidence>
<protein>
    <submittedName>
        <fullName evidence="1">7534_t:CDS:1</fullName>
    </submittedName>
</protein>
<organism evidence="1 2">
    <name type="scientific">Dentiscutata heterogama</name>
    <dbReference type="NCBI Taxonomy" id="1316150"/>
    <lineage>
        <taxon>Eukaryota</taxon>
        <taxon>Fungi</taxon>
        <taxon>Fungi incertae sedis</taxon>
        <taxon>Mucoromycota</taxon>
        <taxon>Glomeromycotina</taxon>
        <taxon>Glomeromycetes</taxon>
        <taxon>Diversisporales</taxon>
        <taxon>Gigasporaceae</taxon>
        <taxon>Dentiscutata</taxon>
    </lineage>
</organism>
<name>A0ACA9MC21_9GLOM</name>
<accession>A0ACA9MC21</accession>
<evidence type="ECO:0000313" key="1">
    <source>
        <dbReference type="EMBL" id="CAG8583197.1"/>
    </source>
</evidence>
<gene>
    <name evidence="1" type="ORF">DHETER_LOCUS6558</name>
</gene>
<keyword evidence="2" id="KW-1185">Reference proteome</keyword>
<sequence length="435" mass="50654">MIIGHRLGSIRKSELEKALHDSIKTVSDIANEYKDLDKINELNSFNHTLERERDDLNSKKHELEAEVGCKDSEITSLRTKVNELEKVAGKVLYSYGLISYLRSRVRELEDQLEQQISQSSHESNIIGGAKEDPDSAKSLFQETNTYLAEQVSKASSETNKVIGGALSFSSHRSKLEPDESKVKDVLIHKTFYCTLASSEMQKLITFDTSITDSSLHTMCTPKRHPDEVFNKLVSKPINLHPEYDLEYVKKYYVKCGSYNYNHVENMYKLEKRYDDLAIIRPCETPQQWVIRIKDDLKELLSRERHSIFYTHCLFSLFEQGSIRMYLKNHRLKIEHISYRRPKVHKSQIAICFKCWQLVKITKVEPKKVYWNRWHRWGYEIKSEDLMQNHWNNECSKTKMQDGSTQPCSLTPPPLPPKPFALIGGLSRYSCKHSIN</sequence>
<dbReference type="Proteomes" id="UP000789702">
    <property type="component" value="Unassembled WGS sequence"/>
</dbReference>